<reference evidence="6" key="1">
    <citation type="submission" date="2021-03" db="EMBL/GenBank/DDBJ databases">
        <authorList>
            <person name="Li Z."/>
            <person name="Yang C."/>
        </authorList>
    </citation>
    <scope>NUCLEOTIDE SEQUENCE</scope>
    <source>
        <strain evidence="6">Dzin_1.0</strain>
        <tissue evidence="6">Leaf</tissue>
    </source>
</reference>
<dbReference type="Pfam" id="PF04434">
    <property type="entry name" value="SWIM"/>
    <property type="match status" value="1"/>
</dbReference>
<gene>
    <name evidence="6" type="ORF">J5N97_030019</name>
</gene>
<dbReference type="Pfam" id="PF03108">
    <property type="entry name" value="DBD_Tnp_Mut"/>
    <property type="match status" value="1"/>
</dbReference>
<reference evidence="6" key="2">
    <citation type="journal article" date="2022" name="Hortic Res">
        <title>The genome of Dioscorea zingiberensis sheds light on the biosynthesis, origin and evolution of the medicinally important diosgenin saponins.</title>
        <authorList>
            <person name="Li Y."/>
            <person name="Tan C."/>
            <person name="Li Z."/>
            <person name="Guo J."/>
            <person name="Li S."/>
            <person name="Chen X."/>
            <person name="Wang C."/>
            <person name="Dai X."/>
            <person name="Yang H."/>
            <person name="Song W."/>
            <person name="Hou L."/>
            <person name="Xu J."/>
            <person name="Tong Z."/>
            <person name="Xu A."/>
            <person name="Yuan X."/>
            <person name="Wang W."/>
            <person name="Yang Q."/>
            <person name="Chen L."/>
            <person name="Sun Z."/>
            <person name="Wang K."/>
            <person name="Pan B."/>
            <person name="Chen J."/>
            <person name="Bao Y."/>
            <person name="Liu F."/>
            <person name="Qi X."/>
            <person name="Gang D.R."/>
            <person name="Wen J."/>
            <person name="Li J."/>
        </authorList>
    </citation>
    <scope>NUCLEOTIDE SEQUENCE</scope>
    <source>
        <strain evidence="6">Dzin_1.0</strain>
    </source>
</reference>
<evidence type="ECO:0000256" key="1">
    <source>
        <dbReference type="ARBA" id="ARBA00022723"/>
    </source>
</evidence>
<keyword evidence="7" id="KW-1185">Reference proteome</keyword>
<evidence type="ECO:0000256" key="3">
    <source>
        <dbReference type="ARBA" id="ARBA00022833"/>
    </source>
</evidence>
<dbReference type="InterPro" id="IPR007527">
    <property type="entry name" value="Znf_SWIM"/>
</dbReference>
<proteinExistence type="predicted"/>
<organism evidence="6 7">
    <name type="scientific">Dioscorea zingiberensis</name>
    <dbReference type="NCBI Taxonomy" id="325984"/>
    <lineage>
        <taxon>Eukaryota</taxon>
        <taxon>Viridiplantae</taxon>
        <taxon>Streptophyta</taxon>
        <taxon>Embryophyta</taxon>
        <taxon>Tracheophyta</taxon>
        <taxon>Spermatophyta</taxon>
        <taxon>Magnoliopsida</taxon>
        <taxon>Liliopsida</taxon>
        <taxon>Dioscoreales</taxon>
        <taxon>Dioscoreaceae</taxon>
        <taxon>Dioscorea</taxon>
    </lineage>
</organism>
<evidence type="ECO:0000313" key="7">
    <source>
        <dbReference type="Proteomes" id="UP001085076"/>
    </source>
</evidence>
<dbReference type="PANTHER" id="PTHR31973">
    <property type="entry name" value="POLYPROTEIN, PUTATIVE-RELATED"/>
    <property type="match status" value="1"/>
</dbReference>
<dbReference type="AlphaFoldDB" id="A0A9D5H3V7"/>
<dbReference type="InterPro" id="IPR004332">
    <property type="entry name" value="Transposase_MuDR"/>
</dbReference>
<dbReference type="OrthoDB" id="1346436at2759"/>
<keyword evidence="3" id="KW-0862">Zinc</keyword>
<feature type="domain" description="SWIM-type" evidence="5">
    <location>
        <begin position="466"/>
        <end position="498"/>
    </location>
</feature>
<keyword evidence="1" id="KW-0479">Metal-binding</keyword>
<keyword evidence="2 4" id="KW-0863">Zinc-finger</keyword>
<name>A0A9D5H3V7_9LILI</name>
<dbReference type="InterPro" id="IPR018289">
    <property type="entry name" value="MULE_transposase_dom"/>
</dbReference>
<evidence type="ECO:0000256" key="4">
    <source>
        <dbReference type="PROSITE-ProRule" id="PRU00325"/>
    </source>
</evidence>
<sequence length="588" mass="67194">MSLDIVGSSQTHDIAVLKIGDRFQNVEHLRNALRAFAIKRKFDFTFIKNDRERVTARCAQADCNWRVHASREGNLHTFRIKTLQPTHVCGGGIGTSSYPKASKKWVCDHVIQKLKDRPLYRAVDIQWDILREHGVGLPYKQAWMGKEVARTVLYGSEVQSYDLLLWYVEKVMETNPGSVATIESDGGRFRRGFFCFRACVVGFKLGCRPLLFVDGTHLLGKYGGILLGATGKDGNEGFFHVAFAIVDNETDDNWTWFLTTLRNTIYGDEDYNKCITFISDRSKGLVNAIARVFPSSSHAYCLRHLEANFMKGNTSLGKALKEECWALFTRIAYACTSKEFDDAVKDLLATSAQAHRWLIQKSDVAHWSNYLFKGQRWGEMYPNVAESFNAWIKEARHLPVTEMVDIIRYKLMNMMYARREHVRRWGTHLCPAIHRNLEDTIESSRLLRVGRSDGEQFEVIDPVATLAVNLQTKTCSCRRWQVYGIPCMHACASIVTSEASVYRFVDNYFTVQMYANAYANHISPVPGHDKPTNPSRVLQIRPLITKRKPGRPRRTRIESQALDVRELRCSRCKNTGHNRRTCNAVIAD</sequence>
<dbReference type="EMBL" id="JAGGNH010000010">
    <property type="protein sequence ID" value="KAJ0962191.1"/>
    <property type="molecule type" value="Genomic_DNA"/>
</dbReference>
<dbReference type="InterPro" id="IPR006564">
    <property type="entry name" value="Znf_PMZ"/>
</dbReference>
<accession>A0A9D5H3V7</accession>
<comment type="caution">
    <text evidence="6">The sequence shown here is derived from an EMBL/GenBank/DDBJ whole genome shotgun (WGS) entry which is preliminary data.</text>
</comment>
<dbReference type="PANTHER" id="PTHR31973:SF166">
    <property type="entry name" value="OS10G0104700 PROTEIN"/>
    <property type="match status" value="1"/>
</dbReference>
<dbReference type="SMART" id="SM00575">
    <property type="entry name" value="ZnF_PMZ"/>
    <property type="match status" value="1"/>
</dbReference>
<evidence type="ECO:0000313" key="6">
    <source>
        <dbReference type="EMBL" id="KAJ0962191.1"/>
    </source>
</evidence>
<evidence type="ECO:0000259" key="5">
    <source>
        <dbReference type="PROSITE" id="PS50966"/>
    </source>
</evidence>
<evidence type="ECO:0000256" key="2">
    <source>
        <dbReference type="ARBA" id="ARBA00022771"/>
    </source>
</evidence>
<dbReference type="PROSITE" id="PS50966">
    <property type="entry name" value="ZF_SWIM"/>
    <property type="match status" value="1"/>
</dbReference>
<dbReference type="Pfam" id="PF10551">
    <property type="entry name" value="MULE"/>
    <property type="match status" value="1"/>
</dbReference>
<dbReference type="GO" id="GO:0008270">
    <property type="term" value="F:zinc ion binding"/>
    <property type="evidence" value="ECO:0007669"/>
    <property type="project" value="UniProtKB-KW"/>
</dbReference>
<dbReference type="Proteomes" id="UP001085076">
    <property type="component" value="Miscellaneous, Linkage group lg10"/>
</dbReference>
<protein>
    <recommendedName>
        <fullName evidence="5">SWIM-type domain-containing protein</fullName>
    </recommendedName>
</protein>